<dbReference type="RefSeq" id="WP_114547367.1">
    <property type="nucleotide sequence ID" value="NZ_PPTT01000029.1"/>
</dbReference>
<dbReference type="Pfam" id="PF04055">
    <property type="entry name" value="Radical_SAM"/>
    <property type="match status" value="1"/>
</dbReference>
<gene>
    <name evidence="6" type="ORF">C1876_14130</name>
    <name evidence="7" type="ORF">DMP09_06175</name>
</gene>
<dbReference type="InterPro" id="IPR013785">
    <property type="entry name" value="Aldolase_TIM"/>
</dbReference>
<dbReference type="Proteomes" id="UP000270112">
    <property type="component" value="Unassembled WGS sequence"/>
</dbReference>
<keyword evidence="1" id="KW-0949">S-adenosyl-L-methionine</keyword>
<dbReference type="EMBL" id="PPTT01000029">
    <property type="protein sequence ID" value="RDB66744.1"/>
    <property type="molecule type" value="Genomic_DNA"/>
</dbReference>
<keyword evidence="8" id="KW-1185">Reference proteome</keyword>
<reference evidence="9" key="2">
    <citation type="submission" date="2018-05" db="EMBL/GenBank/DDBJ databases">
        <title>Genome Sequencing of selected type strains of the family Eggerthellaceae.</title>
        <authorList>
            <person name="Danylec N."/>
            <person name="Stoll D.A."/>
            <person name="Doetsch A."/>
            <person name="Huch M."/>
        </authorList>
    </citation>
    <scope>NUCLEOTIDE SEQUENCE [LARGE SCALE GENOMIC DNA]</scope>
    <source>
        <strain evidence="9">DSM 16107</strain>
    </source>
</reference>
<dbReference type="GO" id="GO:0046872">
    <property type="term" value="F:metal ion binding"/>
    <property type="evidence" value="ECO:0007669"/>
    <property type="project" value="UniProtKB-KW"/>
</dbReference>
<evidence type="ECO:0000313" key="9">
    <source>
        <dbReference type="Proteomes" id="UP000270112"/>
    </source>
</evidence>
<dbReference type="OrthoDB" id="6457556at2"/>
<keyword evidence="2" id="KW-0479">Metal-binding</keyword>
<evidence type="ECO:0000313" key="6">
    <source>
        <dbReference type="EMBL" id="RDB66744.1"/>
    </source>
</evidence>
<accession>A0A3N0IYT9</accession>
<reference evidence="6 8" key="1">
    <citation type="journal article" date="2018" name="Elife">
        <title>Discovery and characterization of a prevalent human gut bacterial enzyme sufficient for the inactivation of a family of plant toxins.</title>
        <authorList>
            <person name="Koppel N."/>
            <person name="Bisanz J.E."/>
            <person name="Pandelia M.E."/>
            <person name="Turnbaugh P.J."/>
            <person name="Balskus E.P."/>
        </authorList>
    </citation>
    <scope>NUCLEOTIDE SEQUENCE [LARGE SCALE GENOMIC DNA]</scope>
    <source>
        <strain evidence="6 8">DSM 16107</strain>
    </source>
</reference>
<evidence type="ECO:0000313" key="7">
    <source>
        <dbReference type="EMBL" id="RNM42144.1"/>
    </source>
</evidence>
<dbReference type="CDD" id="cd01335">
    <property type="entry name" value="Radical_SAM"/>
    <property type="match status" value="1"/>
</dbReference>
<protein>
    <submittedName>
        <fullName evidence="7">Radical SAM protein</fullName>
    </submittedName>
</protein>
<proteinExistence type="predicted"/>
<dbReference type="PROSITE" id="PS51918">
    <property type="entry name" value="RADICAL_SAM"/>
    <property type="match status" value="1"/>
</dbReference>
<name>A0A3N0IYT9_9ACTN</name>
<dbReference type="Proteomes" id="UP000253817">
    <property type="component" value="Unassembled WGS sequence"/>
</dbReference>
<reference evidence="7" key="3">
    <citation type="journal article" date="2019" name="Microbiol. Resour. Announc.">
        <title>Draft Genome Sequences of Type Strains of Gordonibacter faecihominis, Paraeggerthella hongkongensis, Parvibacter caecicola,Slackia equolifaciens, Slackia faecicanis, and Slackia isoflavoniconvertens.</title>
        <authorList>
            <person name="Danylec N."/>
            <person name="Stoll D.A."/>
            <person name="Dotsch A."/>
            <person name="Huch M."/>
        </authorList>
    </citation>
    <scope>NUCLEOTIDE SEQUENCE</scope>
    <source>
        <strain evidence="7">DSM 16107</strain>
    </source>
</reference>
<evidence type="ECO:0000256" key="4">
    <source>
        <dbReference type="ARBA" id="ARBA00023014"/>
    </source>
</evidence>
<dbReference type="InterPro" id="IPR058240">
    <property type="entry name" value="rSAM_sf"/>
</dbReference>
<evidence type="ECO:0000313" key="8">
    <source>
        <dbReference type="Proteomes" id="UP000253817"/>
    </source>
</evidence>
<keyword evidence="3" id="KW-0408">Iron</keyword>
<evidence type="ECO:0000256" key="1">
    <source>
        <dbReference type="ARBA" id="ARBA00022691"/>
    </source>
</evidence>
<dbReference type="SUPFAM" id="SSF102114">
    <property type="entry name" value="Radical SAM enzymes"/>
    <property type="match status" value="1"/>
</dbReference>
<feature type="domain" description="Radical SAM core" evidence="5">
    <location>
        <begin position="67"/>
        <end position="273"/>
    </location>
</feature>
<dbReference type="GO" id="GO:0051536">
    <property type="term" value="F:iron-sulfur cluster binding"/>
    <property type="evidence" value="ECO:0007669"/>
    <property type="project" value="UniProtKB-KW"/>
</dbReference>
<dbReference type="EMBL" id="QICC01000018">
    <property type="protein sequence ID" value="RNM42144.1"/>
    <property type="molecule type" value="Genomic_DNA"/>
</dbReference>
<comment type="caution">
    <text evidence="7">The sequence shown here is derived from an EMBL/GenBank/DDBJ whole genome shotgun (WGS) entry which is preliminary data.</text>
</comment>
<evidence type="ECO:0000256" key="3">
    <source>
        <dbReference type="ARBA" id="ARBA00023004"/>
    </source>
</evidence>
<dbReference type="SFLD" id="SFLDS00029">
    <property type="entry name" value="Radical_SAM"/>
    <property type="match status" value="1"/>
</dbReference>
<evidence type="ECO:0000259" key="5">
    <source>
        <dbReference type="PROSITE" id="PS51918"/>
    </source>
</evidence>
<evidence type="ECO:0000256" key="2">
    <source>
        <dbReference type="ARBA" id="ARBA00022723"/>
    </source>
</evidence>
<dbReference type="AlphaFoldDB" id="A0A3N0IYT9"/>
<sequence length="424" mass="47886">MDFKAYAQAFDEVREDFEETVRSFGIPFEDEESSPRSARAQVGCPHCDNNHASLWRSWISPACVACRTGEETATFFVSLKCTKDCYFCFNPNQEDYEYFRHHQRDIVAELEQAHAAGATFRHLAITGGEPFLHRQQVLAFVRRAKELYPGVHVRIYTSGDLLDDALLDDLRAAGLDELRFSVKPAETDGDQEQLFARMAAAVAALPDVMVEMPVIPGTLDEMKRLLRTLDNLGVRGINLLEFCFPLCNAEEFLARGFMLRQRPYEVLYNYWYAGGLPIAGSETESLELLRFAADEGLRLGVHYCSLDNKHSGQVFQQNKPFLLDRRFAAEHAWLSMDERDYFLKCGKVFGEDAEGLRAWAEDRAEGESAYDEDVPCLAFPLAWASAAREARPGATIGVSFNVLEPTDDGAPYLREVDLREEGRA</sequence>
<dbReference type="PANTHER" id="PTHR11228">
    <property type="entry name" value="RADICAL SAM DOMAIN PROTEIN"/>
    <property type="match status" value="1"/>
</dbReference>
<dbReference type="Gene3D" id="3.20.20.70">
    <property type="entry name" value="Aldolase class I"/>
    <property type="match status" value="1"/>
</dbReference>
<dbReference type="PANTHER" id="PTHR11228:SF7">
    <property type="entry name" value="PQQA PEPTIDE CYCLASE"/>
    <property type="match status" value="1"/>
</dbReference>
<dbReference type="InterPro" id="IPR050377">
    <property type="entry name" value="Radical_SAM_PqqE_MftC-like"/>
</dbReference>
<dbReference type="InterPro" id="IPR007197">
    <property type="entry name" value="rSAM"/>
</dbReference>
<organism evidence="7 9">
    <name type="scientific">Eggerthella sinensis</name>
    <dbReference type="NCBI Taxonomy" id="242230"/>
    <lineage>
        <taxon>Bacteria</taxon>
        <taxon>Bacillati</taxon>
        <taxon>Actinomycetota</taxon>
        <taxon>Coriobacteriia</taxon>
        <taxon>Eggerthellales</taxon>
        <taxon>Eggerthellaceae</taxon>
        <taxon>Eggerthella</taxon>
    </lineage>
</organism>
<dbReference type="GO" id="GO:0003824">
    <property type="term" value="F:catalytic activity"/>
    <property type="evidence" value="ECO:0007669"/>
    <property type="project" value="InterPro"/>
</dbReference>
<keyword evidence="4" id="KW-0411">Iron-sulfur</keyword>